<feature type="domain" description="O-antigen ligase-related" evidence="6">
    <location>
        <begin position="207"/>
        <end position="349"/>
    </location>
</feature>
<dbReference type="GO" id="GO:0016874">
    <property type="term" value="F:ligase activity"/>
    <property type="evidence" value="ECO:0007669"/>
    <property type="project" value="UniProtKB-KW"/>
</dbReference>
<comment type="caution">
    <text evidence="7">The sequence shown here is derived from an EMBL/GenBank/DDBJ whole genome shotgun (WGS) entry which is preliminary data.</text>
</comment>
<dbReference type="AlphaFoldDB" id="A0A552E7J3"/>
<name>A0A552E7J3_MICAE</name>
<dbReference type="Pfam" id="PF04932">
    <property type="entry name" value="Wzy_C"/>
    <property type="match status" value="1"/>
</dbReference>
<feature type="transmembrane region" description="Helical" evidence="5">
    <location>
        <begin position="376"/>
        <end position="394"/>
    </location>
</feature>
<dbReference type="GO" id="GO:0016020">
    <property type="term" value="C:membrane"/>
    <property type="evidence" value="ECO:0007669"/>
    <property type="project" value="UniProtKB-SubCell"/>
</dbReference>
<feature type="transmembrane region" description="Helical" evidence="5">
    <location>
        <begin position="20"/>
        <end position="44"/>
    </location>
</feature>
<feature type="transmembrane region" description="Helical" evidence="5">
    <location>
        <begin position="113"/>
        <end position="133"/>
    </location>
</feature>
<evidence type="ECO:0000256" key="5">
    <source>
        <dbReference type="SAM" id="Phobius"/>
    </source>
</evidence>
<gene>
    <name evidence="7" type="ORF">EWV92_22290</name>
</gene>
<keyword evidence="2 5" id="KW-0812">Transmembrane</keyword>
<evidence type="ECO:0000259" key="6">
    <source>
        <dbReference type="Pfam" id="PF04932"/>
    </source>
</evidence>
<sequence length="445" mass="51120">MFLIKHPDPKLNIPWYLTQISFLLLPINPLWGMLVICTATIIIFRLKYRVIISQHINWGFAILGGSLTMTSLFAFDRVSAISGLINFLPYFIIFAGLSQLLYSVSTLEQLARIIYFGSVPITVLGFGQIWWGLQGEIQNILMPGWYLRAMGNPSGRMSSLFYHANFLASFLTIIWVLGLGLIILELRKSNTDKKIFYLSLLLVINSLTFIALILTHSRNGWMTTLVTCLAFAIYLGWRWILLTVAIVSGAIIIAAFGNPPVRDWFRLIVPMFIWARINDQFYPNRDVETLRITLWKFSWHLALKSPWKGWGLGSFKHLYQPQSQIVIGHSHNLTLMLLSEVGIPWTVFFYFLVGWILAKGIILLTKINLDNSEEKLIIFTYLTAFFASILFHVFDVTIFDERVNLISWSILSAIHGLTNNKKRNILPKLNILVNAHEIQYCYHNI</sequence>
<feature type="transmembrane region" description="Helical" evidence="5">
    <location>
        <begin position="244"/>
        <end position="261"/>
    </location>
</feature>
<evidence type="ECO:0000313" key="8">
    <source>
        <dbReference type="Proteomes" id="UP000317708"/>
    </source>
</evidence>
<dbReference type="InterPro" id="IPR051533">
    <property type="entry name" value="WaaL-like"/>
</dbReference>
<evidence type="ECO:0000256" key="3">
    <source>
        <dbReference type="ARBA" id="ARBA00022989"/>
    </source>
</evidence>
<keyword evidence="3 5" id="KW-1133">Transmembrane helix</keyword>
<feature type="transmembrane region" description="Helical" evidence="5">
    <location>
        <begin position="81"/>
        <end position="101"/>
    </location>
</feature>
<dbReference type="PANTHER" id="PTHR37422">
    <property type="entry name" value="TEICHURONIC ACID BIOSYNTHESIS PROTEIN TUAE"/>
    <property type="match status" value="1"/>
</dbReference>
<evidence type="ECO:0000256" key="4">
    <source>
        <dbReference type="ARBA" id="ARBA00023136"/>
    </source>
</evidence>
<proteinExistence type="predicted"/>
<comment type="subcellular location">
    <subcellularLocation>
        <location evidence="1">Membrane</location>
        <topology evidence="1">Multi-pass membrane protein</topology>
    </subcellularLocation>
</comment>
<dbReference type="EMBL" id="SFBI01000212">
    <property type="protein sequence ID" value="TRU30402.1"/>
    <property type="molecule type" value="Genomic_DNA"/>
</dbReference>
<organism evidence="7 8">
    <name type="scientific">Microcystis aeruginosa Ma_MB_S_20031200_S102</name>
    <dbReference type="NCBI Taxonomy" id="2486254"/>
    <lineage>
        <taxon>Bacteria</taxon>
        <taxon>Bacillati</taxon>
        <taxon>Cyanobacteriota</taxon>
        <taxon>Cyanophyceae</taxon>
        <taxon>Oscillatoriophycideae</taxon>
        <taxon>Chroococcales</taxon>
        <taxon>Microcystaceae</taxon>
        <taxon>Microcystis</taxon>
    </lineage>
</organism>
<feature type="transmembrane region" description="Helical" evidence="5">
    <location>
        <begin position="56"/>
        <end position="75"/>
    </location>
</feature>
<feature type="transmembrane region" description="Helical" evidence="5">
    <location>
        <begin position="160"/>
        <end position="183"/>
    </location>
</feature>
<protein>
    <submittedName>
        <fullName evidence="7">O-antigen ligase domain-containing protein</fullName>
    </submittedName>
</protein>
<keyword evidence="4 5" id="KW-0472">Membrane</keyword>
<evidence type="ECO:0000313" key="7">
    <source>
        <dbReference type="EMBL" id="TRU30402.1"/>
    </source>
</evidence>
<evidence type="ECO:0000256" key="2">
    <source>
        <dbReference type="ARBA" id="ARBA00022692"/>
    </source>
</evidence>
<feature type="transmembrane region" description="Helical" evidence="5">
    <location>
        <begin position="195"/>
        <end position="214"/>
    </location>
</feature>
<feature type="transmembrane region" description="Helical" evidence="5">
    <location>
        <begin position="343"/>
        <end position="364"/>
    </location>
</feature>
<dbReference type="PANTHER" id="PTHR37422:SF13">
    <property type="entry name" value="LIPOPOLYSACCHARIDE BIOSYNTHESIS PROTEIN PA4999-RELATED"/>
    <property type="match status" value="1"/>
</dbReference>
<keyword evidence="7" id="KW-0436">Ligase</keyword>
<reference evidence="7 8" key="1">
    <citation type="submission" date="2019-01" db="EMBL/GenBank/DDBJ databases">
        <title>Coherence of Microcystis species and biogeography revealed through population genomics.</title>
        <authorList>
            <person name="Perez-Carrascal O.M."/>
            <person name="Terrat Y."/>
            <person name="Giani A."/>
            <person name="Fortin N."/>
            <person name="Tromas N."/>
            <person name="Shapiro B.J."/>
        </authorList>
    </citation>
    <scope>NUCLEOTIDE SEQUENCE [LARGE SCALE GENOMIC DNA]</scope>
    <source>
        <strain evidence="7">Ma_MB_S_20031200_S102</strain>
    </source>
</reference>
<dbReference type="Proteomes" id="UP000317708">
    <property type="component" value="Unassembled WGS sequence"/>
</dbReference>
<accession>A0A552E7J3</accession>
<dbReference type="InterPro" id="IPR007016">
    <property type="entry name" value="O-antigen_ligase-rel_domated"/>
</dbReference>
<evidence type="ECO:0000256" key="1">
    <source>
        <dbReference type="ARBA" id="ARBA00004141"/>
    </source>
</evidence>
<feature type="transmembrane region" description="Helical" evidence="5">
    <location>
        <begin position="220"/>
        <end position="237"/>
    </location>
</feature>